<evidence type="ECO:0000256" key="2">
    <source>
        <dbReference type="ARBA" id="ARBA00023002"/>
    </source>
</evidence>
<evidence type="ECO:0000313" key="11">
    <source>
        <dbReference type="EMBL" id="EFG04460.2"/>
    </source>
</evidence>
<dbReference type="KEGG" id="sclf:BB341_29010"/>
<dbReference type="PANTHER" id="PTHR43401">
    <property type="entry name" value="L-THREONINE 3-DEHYDROGENASE"/>
    <property type="match status" value="1"/>
</dbReference>
<keyword evidence="11" id="KW-0614">Plasmid</keyword>
<evidence type="ECO:0000256" key="5">
    <source>
        <dbReference type="ARBA" id="ARBA00038004"/>
    </source>
</evidence>
<evidence type="ECO:0000313" key="12">
    <source>
        <dbReference type="Proteomes" id="UP000002357"/>
    </source>
</evidence>
<comment type="pathway">
    <text evidence="4">Metabolic intermediate biosynthesis; 2-deoxystreptamine biosynthesis; 2-deoxystreptamine from D-glucose 6-phosphate: step 3/4.</text>
</comment>
<dbReference type="EC" id="1.1.1.329" evidence="6"/>
<dbReference type="InterPro" id="IPR011032">
    <property type="entry name" value="GroES-like_sf"/>
</dbReference>
<keyword evidence="2" id="KW-0560">Oxidoreductase</keyword>
<evidence type="ECO:0000256" key="9">
    <source>
        <dbReference type="ARBA" id="ARBA00049085"/>
    </source>
</evidence>
<evidence type="ECO:0000256" key="7">
    <source>
        <dbReference type="ARBA" id="ARBA00039387"/>
    </source>
</evidence>
<comment type="catalytic activity">
    <reaction evidence="8">
        <text>2-deoxy-scyllo-inosamine + NAD(+) = 3-amino-2,3-dideoxy-scyllo-inosose + NADH + H(+)</text>
        <dbReference type="Rhea" id="RHEA:33883"/>
        <dbReference type="ChEBI" id="CHEBI:15378"/>
        <dbReference type="ChEBI" id="CHEBI:57540"/>
        <dbReference type="ChEBI" id="CHEBI:57945"/>
        <dbReference type="ChEBI" id="CHEBI:65002"/>
        <dbReference type="ChEBI" id="CHEBI:65003"/>
        <dbReference type="EC" id="1.1.1.329"/>
    </reaction>
</comment>
<sequence length="357" mass="37773">MVSTYRRLEHRDATVRLTHAEIGSHPEAETTVLLAPDAIGVCRSDLREINGTRHLRRDFGHEIVGTVVSSDPPGTVPTGQRVVLDPHPAVGRTSGFADLVEIWGSRSDVTAALVPLPETSGTVRSVFVEPLACVCHCLGRLDSATQEAGADPIGPVAILGAGMAGTLMATVLDTSSVPVTLINRSRGRLSFLIDRGVLPPAALHTADGPLGPAVPRVIVATAATDTGLLDLAAERVTPGGVVLLYAGTRPGQTYAGVDLDSLRREERTARITRAGKSFHIVGSHGATREDFVRAIHLLDPRTPGRQELPRRLDRMVTTVLSLDESADLLNRLARGPFMGKAVILPSPSPDSTKGLGQ</sequence>
<dbReference type="Pfam" id="PF08240">
    <property type="entry name" value="ADH_N"/>
    <property type="match status" value="1"/>
</dbReference>
<evidence type="ECO:0000256" key="6">
    <source>
        <dbReference type="ARBA" id="ARBA00039102"/>
    </source>
</evidence>
<comment type="function">
    <text evidence="3">Catalyzes the oxidation of 2-deoxy-scyllo-inosamine (DOIA) with NAD(+) or NADP(+), forming 3-amino-2,3-dideoxy-scyllo-inosose (amino-DOI).</text>
</comment>
<dbReference type="EMBL" id="CM000914">
    <property type="protein sequence ID" value="EFG04460.2"/>
    <property type="molecule type" value="Genomic_DNA"/>
</dbReference>
<keyword evidence="12" id="KW-1185">Reference proteome</keyword>
<dbReference type="Proteomes" id="UP000002357">
    <property type="component" value="Plasmid pSCL4"/>
</dbReference>
<dbReference type="InterPro" id="IPR013154">
    <property type="entry name" value="ADH-like_N"/>
</dbReference>
<reference evidence="11 12" key="1">
    <citation type="journal article" date="2010" name="Genome Biol. Evol.">
        <title>The sequence of a 1.8-mb bacterial linear plasmid reveals a rich evolutionary reservoir of secondary metabolic pathways.</title>
        <authorList>
            <person name="Medema M.H."/>
            <person name="Trefzer A."/>
            <person name="Kovalchuk A."/>
            <person name="van den Berg M."/>
            <person name="Mueller U."/>
            <person name="Heijne W."/>
            <person name="Wu L."/>
            <person name="Alam M.T."/>
            <person name="Ronning C.M."/>
            <person name="Nierman W.C."/>
            <person name="Bovenberg R.A.L."/>
            <person name="Breitling R."/>
            <person name="Takano E."/>
        </authorList>
    </citation>
    <scope>NUCLEOTIDE SEQUENCE [LARGE SCALE GENOMIC DNA]</scope>
    <source>
        <strain evidence="12">ATCC 27064 / DSM 738 / JCM 4710 / NBRC 13307 / NCIMB 12785 / NRRL 3585 / VKM Ac-602</strain>
        <plasmid evidence="11">pSCL4</plasmid>
    </source>
</reference>
<name>B5GMF4_STRCL</name>
<dbReference type="RefSeq" id="WP_003952910.1">
    <property type="nucleotide sequence ID" value="NZ_CM000914.1"/>
</dbReference>
<protein>
    <recommendedName>
        <fullName evidence="7">2-deoxy-scyllo-inosamine dehydrogenase</fullName>
        <ecNumber evidence="6">1.1.1.329</ecNumber>
    </recommendedName>
</protein>
<dbReference type="OrthoDB" id="4539104at2"/>
<proteinExistence type="inferred from homology"/>
<evidence type="ECO:0000259" key="10">
    <source>
        <dbReference type="Pfam" id="PF08240"/>
    </source>
</evidence>
<comment type="catalytic activity">
    <reaction evidence="9">
        <text>2-deoxy-scyllo-inosamine + NADP(+) = 3-amino-2,3-dideoxy-scyllo-inosose + NADPH + H(+)</text>
        <dbReference type="Rhea" id="RHEA:33879"/>
        <dbReference type="ChEBI" id="CHEBI:15378"/>
        <dbReference type="ChEBI" id="CHEBI:57783"/>
        <dbReference type="ChEBI" id="CHEBI:58349"/>
        <dbReference type="ChEBI" id="CHEBI:65002"/>
        <dbReference type="ChEBI" id="CHEBI:65003"/>
        <dbReference type="EC" id="1.1.1.329"/>
    </reaction>
</comment>
<organism evidence="11 12">
    <name type="scientific">Streptomyces clavuligerus</name>
    <dbReference type="NCBI Taxonomy" id="1901"/>
    <lineage>
        <taxon>Bacteria</taxon>
        <taxon>Bacillati</taxon>
        <taxon>Actinomycetota</taxon>
        <taxon>Actinomycetes</taxon>
        <taxon>Kitasatosporales</taxon>
        <taxon>Streptomycetaceae</taxon>
        <taxon>Streptomyces</taxon>
    </lineage>
</organism>
<dbReference type="InterPro" id="IPR036291">
    <property type="entry name" value="NAD(P)-bd_dom_sf"/>
</dbReference>
<dbReference type="PANTHER" id="PTHR43401:SF2">
    <property type="entry name" value="L-THREONINE 3-DEHYDROGENASE"/>
    <property type="match status" value="1"/>
</dbReference>
<comment type="cofactor">
    <cofactor evidence="1">
        <name>Zn(2+)</name>
        <dbReference type="ChEBI" id="CHEBI:29105"/>
    </cofactor>
</comment>
<dbReference type="SUPFAM" id="SSF51735">
    <property type="entry name" value="NAD(P)-binding Rossmann-fold domains"/>
    <property type="match status" value="1"/>
</dbReference>
<dbReference type="Gene3D" id="3.40.50.720">
    <property type="entry name" value="NAD(P)-binding Rossmann-like Domain"/>
    <property type="match status" value="1"/>
</dbReference>
<evidence type="ECO:0000256" key="1">
    <source>
        <dbReference type="ARBA" id="ARBA00001947"/>
    </source>
</evidence>
<dbReference type="eggNOG" id="COG1063">
    <property type="taxonomic scope" value="Bacteria"/>
</dbReference>
<evidence type="ECO:0000256" key="4">
    <source>
        <dbReference type="ARBA" id="ARBA00037908"/>
    </source>
</evidence>
<evidence type="ECO:0000256" key="3">
    <source>
        <dbReference type="ARBA" id="ARBA00037678"/>
    </source>
</evidence>
<dbReference type="AlphaFoldDB" id="B5GMF4"/>
<dbReference type="SUPFAM" id="SSF50129">
    <property type="entry name" value="GroES-like"/>
    <property type="match status" value="1"/>
</dbReference>
<evidence type="ECO:0000256" key="8">
    <source>
        <dbReference type="ARBA" id="ARBA00048685"/>
    </source>
</evidence>
<dbReference type="Gene3D" id="3.90.180.10">
    <property type="entry name" value="Medium-chain alcohol dehydrogenases, catalytic domain"/>
    <property type="match status" value="2"/>
</dbReference>
<dbReference type="GeneID" id="93734067"/>
<feature type="domain" description="Alcohol dehydrogenase-like N-terminal" evidence="10">
    <location>
        <begin position="30"/>
        <end position="91"/>
    </location>
</feature>
<geneLocation type="plasmid" evidence="11 12">
    <name>pSCL4</name>
</geneLocation>
<comment type="similarity">
    <text evidence="5">Belongs to the zinc-containing alcohol dehydrogenase family. DOIA dehydrogenase subfamily.</text>
</comment>
<dbReference type="GO" id="GO:0016491">
    <property type="term" value="F:oxidoreductase activity"/>
    <property type="evidence" value="ECO:0007669"/>
    <property type="project" value="UniProtKB-KW"/>
</dbReference>
<accession>B5GMF4</accession>
<gene>
    <name evidence="11" type="ORF">SCLAV_p0973</name>
</gene>
<dbReference type="InterPro" id="IPR050129">
    <property type="entry name" value="Zn_alcohol_dh"/>
</dbReference>